<dbReference type="AlphaFoldDB" id="A0AAW6U4A0"/>
<dbReference type="InterPro" id="IPR051796">
    <property type="entry name" value="ISF_SsuE-like"/>
</dbReference>
<accession>A0AAW6U4A0</accession>
<organism evidence="4 5">
    <name type="scientific">Anaerobaca lacustris</name>
    <dbReference type="NCBI Taxonomy" id="3044600"/>
    <lineage>
        <taxon>Bacteria</taxon>
        <taxon>Pseudomonadati</taxon>
        <taxon>Planctomycetota</taxon>
        <taxon>Phycisphaerae</taxon>
        <taxon>Sedimentisphaerales</taxon>
        <taxon>Anaerobacaceae</taxon>
        <taxon>Anaerobaca</taxon>
    </lineage>
</organism>
<evidence type="ECO:0000256" key="1">
    <source>
        <dbReference type="ARBA" id="ARBA00022630"/>
    </source>
</evidence>
<protein>
    <submittedName>
        <fullName evidence="4">Flavodoxin family protein</fullName>
    </submittedName>
</protein>
<gene>
    <name evidence="4" type="ORF">QJ522_13370</name>
</gene>
<dbReference type="PANTHER" id="PTHR43278">
    <property type="entry name" value="NAD(P)H-DEPENDENT FMN-CONTAINING OXIDOREDUCTASE YWQN-RELATED"/>
    <property type="match status" value="1"/>
</dbReference>
<name>A0AAW6U4A0_9BACT</name>
<evidence type="ECO:0000259" key="3">
    <source>
        <dbReference type="Pfam" id="PF03358"/>
    </source>
</evidence>
<proteinExistence type="predicted"/>
<evidence type="ECO:0000313" key="4">
    <source>
        <dbReference type="EMBL" id="MDI6450043.1"/>
    </source>
</evidence>
<evidence type="ECO:0000313" key="5">
    <source>
        <dbReference type="Proteomes" id="UP001431776"/>
    </source>
</evidence>
<keyword evidence="2" id="KW-0288">FMN</keyword>
<keyword evidence="1" id="KW-0285">Flavoprotein</keyword>
<dbReference type="Pfam" id="PF03358">
    <property type="entry name" value="FMN_red"/>
    <property type="match status" value="1"/>
</dbReference>
<dbReference type="SUPFAM" id="SSF52218">
    <property type="entry name" value="Flavoproteins"/>
    <property type="match status" value="1"/>
</dbReference>
<reference evidence="4" key="1">
    <citation type="submission" date="2023-05" db="EMBL/GenBank/DDBJ databases">
        <title>Anaerotaeda fermentans gen. nov., sp. nov., a novel anaerobic planctomycete of the new family within the order Sedimentisphaerales isolated from Taman Peninsula, Russia.</title>
        <authorList>
            <person name="Khomyakova M.A."/>
            <person name="Merkel A.Y."/>
            <person name="Slobodkin A.I."/>
        </authorList>
    </citation>
    <scope>NUCLEOTIDE SEQUENCE</scope>
    <source>
        <strain evidence="4">M17dextr</strain>
    </source>
</reference>
<feature type="domain" description="NADPH-dependent FMN reductase-like" evidence="3">
    <location>
        <begin position="6"/>
        <end position="124"/>
    </location>
</feature>
<dbReference type="GO" id="GO:0016491">
    <property type="term" value="F:oxidoreductase activity"/>
    <property type="evidence" value="ECO:0007669"/>
    <property type="project" value="InterPro"/>
</dbReference>
<dbReference type="InterPro" id="IPR029039">
    <property type="entry name" value="Flavoprotein-like_sf"/>
</dbReference>
<dbReference type="InterPro" id="IPR005025">
    <property type="entry name" value="FMN_Rdtase-like_dom"/>
</dbReference>
<evidence type="ECO:0000256" key="2">
    <source>
        <dbReference type="ARBA" id="ARBA00022643"/>
    </source>
</evidence>
<dbReference type="PANTHER" id="PTHR43278:SF4">
    <property type="entry name" value="NAD(P)H-DEPENDENT FMN-CONTAINING OXIDOREDUCTASE YWQN-RELATED"/>
    <property type="match status" value="1"/>
</dbReference>
<dbReference type="RefSeq" id="WP_349245452.1">
    <property type="nucleotide sequence ID" value="NZ_JASCXX010000016.1"/>
</dbReference>
<dbReference type="Proteomes" id="UP001431776">
    <property type="component" value="Unassembled WGS sequence"/>
</dbReference>
<dbReference type="EMBL" id="JASCXX010000016">
    <property type="protein sequence ID" value="MDI6450043.1"/>
    <property type="molecule type" value="Genomic_DNA"/>
</dbReference>
<keyword evidence="5" id="KW-1185">Reference proteome</keyword>
<sequence>MAAARKIVAIVGTYRKGRVIDTAVSEALCGAEDGGAATETIYLIDRHIEFCTNCRTCMQQADVGRRGRCVLDDEMEAVLQAIDEADGLVLASPVNFYNVTAVTRRFMERLVGHAYWPWGQPAPKVRDKTQNKRAVTITSSACPAFFARIAMPGGRKALKAIAETLGAKVQTSLLFGMVAQSPDATLNDKDRAKAFLAGRRLAKSLA</sequence>
<dbReference type="Gene3D" id="3.40.50.360">
    <property type="match status" value="1"/>
</dbReference>
<comment type="caution">
    <text evidence="4">The sequence shown here is derived from an EMBL/GenBank/DDBJ whole genome shotgun (WGS) entry which is preliminary data.</text>
</comment>